<organism evidence="2 3">
    <name type="scientific">Schleiferilactobacillus harbinensis</name>
    <dbReference type="NCBI Taxonomy" id="304207"/>
    <lineage>
        <taxon>Bacteria</taxon>
        <taxon>Bacillati</taxon>
        <taxon>Bacillota</taxon>
        <taxon>Bacilli</taxon>
        <taxon>Lactobacillales</taxon>
        <taxon>Lactobacillaceae</taxon>
        <taxon>Schleiferilactobacillus</taxon>
    </lineage>
</organism>
<accession>A0A5P8M717</accession>
<gene>
    <name evidence="2" type="ORF">D1010_12155</name>
</gene>
<reference evidence="2 3" key="1">
    <citation type="submission" date="2019-10" db="EMBL/GenBank/DDBJ databases">
        <title>The completed genome of Lactobacillus harbinensis M1.</title>
        <authorList>
            <person name="Zheng Y."/>
        </authorList>
    </citation>
    <scope>NUCLEOTIDE SEQUENCE [LARGE SCALE GENOMIC DNA]</scope>
    <source>
        <strain evidence="2 3">M1</strain>
    </source>
</reference>
<feature type="region of interest" description="Disordered" evidence="1">
    <location>
        <begin position="378"/>
        <end position="403"/>
    </location>
</feature>
<evidence type="ECO:0000313" key="2">
    <source>
        <dbReference type="EMBL" id="QFR24074.1"/>
    </source>
</evidence>
<sequence length="403" mass="44312">MDRSIQVKIKINDPQHSVEVSGGPLSFSDQGTASIVFTALDQTQMETGDYTGELLMQMGDGSKIVRHLDVGGNPFVYVLREGDLMHTGHVDGYLLLSDKNSTAINYPFSFDITVPDGITQPDIPPVQDIDDVFALVKALQLLLNGIPTDIRFKGPKGDSDYDLAKQVNPNLTLAEWLESLKGESAYQLAKDQGYIGSMADWLVTITAFGQWRDQDKSRKDATEDDFLDWLSAFGSWKRQNNKPDAKPEDFLQDLSAYGAALRNGFVGTESQWIASLSAFGEWKIQTKQPDAGYSDFIKAISGPQGIKGDGVRFHGQLDSKDKLPATGTQGDAYTIGGHMWTFDDATKTWMDNGPLTVSESVIDDIDVKQQIYKLASAQTGDDEGLTADQRAGLEQYTNEKEAK</sequence>
<evidence type="ECO:0008006" key="4">
    <source>
        <dbReference type="Google" id="ProtNLM"/>
    </source>
</evidence>
<dbReference type="Proteomes" id="UP000326779">
    <property type="component" value="Chromosome"/>
</dbReference>
<evidence type="ECO:0000256" key="1">
    <source>
        <dbReference type="SAM" id="MobiDB-lite"/>
    </source>
</evidence>
<proteinExistence type="predicted"/>
<protein>
    <recommendedName>
        <fullName evidence="4">BppU N-terminal domain-containing protein</fullName>
    </recommendedName>
</protein>
<evidence type="ECO:0000313" key="3">
    <source>
        <dbReference type="Proteomes" id="UP000326779"/>
    </source>
</evidence>
<dbReference type="AlphaFoldDB" id="A0A5P8M717"/>
<dbReference type="RefSeq" id="WP_152261083.1">
    <property type="nucleotide sequence ID" value="NZ_CP045143.1"/>
</dbReference>
<dbReference type="KEGG" id="lhb:D1010_12155"/>
<dbReference type="EMBL" id="CP045143">
    <property type="protein sequence ID" value="QFR24074.1"/>
    <property type="molecule type" value="Genomic_DNA"/>
</dbReference>
<name>A0A5P8M717_9LACO</name>